<dbReference type="Pfam" id="PF13460">
    <property type="entry name" value="NAD_binding_10"/>
    <property type="match status" value="1"/>
</dbReference>
<dbReference type="EMBL" id="CP129683">
    <property type="protein sequence ID" value="XDS50795.1"/>
    <property type="molecule type" value="Genomic_DNA"/>
</dbReference>
<accession>A0AB39UPS2</accession>
<dbReference type="KEGG" id="bfk:QN062_00825"/>
<dbReference type="InterPro" id="IPR036291">
    <property type="entry name" value="NAD(P)-bd_dom_sf"/>
</dbReference>
<evidence type="ECO:0000313" key="3">
    <source>
        <dbReference type="EMBL" id="XDS49579.1"/>
    </source>
</evidence>
<evidence type="ECO:0000313" key="2">
    <source>
        <dbReference type="EMBL" id="XDS45640.1"/>
    </source>
</evidence>
<proteinExistence type="predicted"/>
<gene>
    <name evidence="4" type="ORF">QN062_00825</name>
    <name evidence="3" type="ORF">QN216_04835</name>
    <name evidence="2" type="ORF">QN217_05615</name>
</gene>
<name>A0AB39UPS2_9BIFI</name>
<dbReference type="RefSeq" id="WP_369341757.1">
    <property type="nucleotide sequence ID" value="NZ_CP129675.1"/>
</dbReference>
<dbReference type="InterPro" id="IPR016040">
    <property type="entry name" value="NAD(P)-bd_dom"/>
</dbReference>
<dbReference type="SUPFAM" id="SSF51735">
    <property type="entry name" value="NAD(P)-binding Rossmann-fold domains"/>
    <property type="match status" value="1"/>
</dbReference>
<dbReference type="PANTHER" id="PTHR43162:SF1">
    <property type="entry name" value="PRESTALK A DIFFERENTIATION PROTEIN A"/>
    <property type="match status" value="1"/>
</dbReference>
<evidence type="ECO:0000313" key="4">
    <source>
        <dbReference type="EMBL" id="XDS50795.1"/>
    </source>
</evidence>
<evidence type="ECO:0000259" key="1">
    <source>
        <dbReference type="Pfam" id="PF13460"/>
    </source>
</evidence>
<reference evidence="4" key="1">
    <citation type="submission" date="2023-07" db="EMBL/GenBank/DDBJ databases">
        <title>Bifidobacterium aquikefiriaerophilum sp. nov. and Bifidobacterium eccum sp. nov., isolated from water kefir.</title>
        <authorList>
            <person name="Breselge S."/>
            <person name="Bellassi P."/>
            <person name="Barcenilla C."/>
            <person name="Alvarez-Ordonez A."/>
            <person name="Morelli L."/>
            <person name="Cotter P.D."/>
        </authorList>
    </citation>
    <scope>NUCLEOTIDE SEQUENCE</scope>
    <source>
        <strain evidence="4">WK012_4_13</strain>
        <strain evidence="3">WK013_4_14</strain>
        <strain evidence="2">WK048_4_13</strain>
    </source>
</reference>
<sequence>MRVLILGAAGRVPSFLIPMLLERTDNDLVLFARRAANRIVNPDTQRVSIVEGDFGSKSDLLPALQGVEAVYLNEMGDPDSVANVVETLQESRVNRLIGSTVLGIYHEVQGKFGAWNTAMVGGSLQRYMAAAAMVENSSLNYTLLRLTWLYDQTGNTSYGLTRKGELFKGAQVTRQAVAQLIMDILTDGTHGFDRASLGVGEPGTDFDKPSFY</sequence>
<dbReference type="InterPro" id="IPR051604">
    <property type="entry name" value="Ergot_Alk_Oxidoreductase"/>
</dbReference>
<feature type="domain" description="NAD(P)-binding" evidence="1">
    <location>
        <begin position="7"/>
        <end position="187"/>
    </location>
</feature>
<protein>
    <submittedName>
        <fullName evidence="4">NAD(P)H-binding protein</fullName>
    </submittedName>
</protein>
<dbReference type="PANTHER" id="PTHR43162">
    <property type="match status" value="1"/>
</dbReference>
<dbReference type="EMBL" id="CP129682">
    <property type="protein sequence ID" value="XDS49579.1"/>
    <property type="molecule type" value="Genomic_DNA"/>
</dbReference>
<dbReference type="EMBL" id="CP129675">
    <property type="protein sequence ID" value="XDS45640.1"/>
    <property type="molecule type" value="Genomic_DNA"/>
</dbReference>
<organism evidence="4">
    <name type="scientific">Bifidobacterium fermentum</name>
    <dbReference type="NCBI Taxonomy" id="3059035"/>
    <lineage>
        <taxon>Bacteria</taxon>
        <taxon>Bacillati</taxon>
        <taxon>Actinomycetota</taxon>
        <taxon>Actinomycetes</taxon>
        <taxon>Bifidobacteriales</taxon>
        <taxon>Bifidobacteriaceae</taxon>
        <taxon>Bifidobacterium</taxon>
    </lineage>
</organism>
<dbReference type="Gene3D" id="3.40.50.720">
    <property type="entry name" value="NAD(P)-binding Rossmann-like Domain"/>
    <property type="match status" value="1"/>
</dbReference>
<dbReference type="AlphaFoldDB" id="A0AB39UPS2"/>